<accession>A0ACC3DLP2</accession>
<dbReference type="EMBL" id="JAWDJW010002784">
    <property type="protein sequence ID" value="KAK3077500.1"/>
    <property type="molecule type" value="Genomic_DNA"/>
</dbReference>
<protein>
    <submittedName>
        <fullName evidence="1">Uncharacterized protein</fullName>
    </submittedName>
</protein>
<name>A0ACC3DLP2_9PEZI</name>
<reference evidence="1" key="1">
    <citation type="submission" date="2024-09" db="EMBL/GenBank/DDBJ databases">
        <title>Black Yeasts Isolated from many extreme environments.</title>
        <authorList>
            <person name="Coleine C."/>
            <person name="Stajich J.E."/>
            <person name="Selbmann L."/>
        </authorList>
    </citation>
    <scope>NUCLEOTIDE SEQUENCE</scope>
    <source>
        <strain evidence="1">CCFEE 5737</strain>
    </source>
</reference>
<sequence>MSTSGVWREHRNADGRVYYHNTQTNTTQWAKPEELMTAGERAVAQWKEYTAEGGRKYWYNTETKQTTWDMPEALQKAQSQSQPPARPAAPAFVAGGSSLTYSQSRERDDYQHQERMGADRQIGYRDEGMRPIAAQINPQTDPDYSSLEEAEAAFMKLLKRVGAQPEWSWEQTMRATVKDPQYRALKDPRDRKAAFEKYCVEVRAQEKEREKDRQAKLRADFGTMLRSHPEIKYYTRWQTARSIIERETIFRSAKSEEERKSLFNDYRNELYKKHTEDETTNRRSAMDELTTVLAGLDLEPYTRWSDAQAKIQEDERFQGDDKFQSLSKLDILKAFEDHIKALERSFNDKKQTEKSQKTRRERQARDDFVQLLNELKQGGKIKAGTKWMQIHPLIEDDSRYVTLLGQHGSTALDLFWDVVEEEENKLRTKRNDVLDVLDDKRYELTPKTSFDEFLAVMQTDRRTLNIDTDSMTLIFERLREKVLKRHEEDKYHAEKHQRRAIDALRSYIKHLKPPVTTADTWDTVRPRVEKADEYRALDDDELRRSAFEKHM</sequence>
<gene>
    <name evidence="1" type="ORF">LTS18_010078</name>
</gene>
<feature type="non-terminal residue" evidence="1">
    <location>
        <position position="551"/>
    </location>
</feature>
<evidence type="ECO:0000313" key="1">
    <source>
        <dbReference type="EMBL" id="KAK3077500.1"/>
    </source>
</evidence>
<dbReference type="Proteomes" id="UP001186974">
    <property type="component" value="Unassembled WGS sequence"/>
</dbReference>
<comment type="caution">
    <text evidence="1">The sequence shown here is derived from an EMBL/GenBank/DDBJ whole genome shotgun (WGS) entry which is preliminary data.</text>
</comment>
<evidence type="ECO:0000313" key="2">
    <source>
        <dbReference type="Proteomes" id="UP001186974"/>
    </source>
</evidence>
<organism evidence="1 2">
    <name type="scientific">Coniosporium uncinatum</name>
    <dbReference type="NCBI Taxonomy" id="93489"/>
    <lineage>
        <taxon>Eukaryota</taxon>
        <taxon>Fungi</taxon>
        <taxon>Dikarya</taxon>
        <taxon>Ascomycota</taxon>
        <taxon>Pezizomycotina</taxon>
        <taxon>Dothideomycetes</taxon>
        <taxon>Dothideomycetes incertae sedis</taxon>
        <taxon>Coniosporium</taxon>
    </lineage>
</organism>
<keyword evidence="2" id="KW-1185">Reference proteome</keyword>
<proteinExistence type="predicted"/>